<gene>
    <name evidence="4" type="ORF">P167DRAFT_597500</name>
</gene>
<reference evidence="4 5" key="1">
    <citation type="journal article" date="2018" name="Nat. Ecol. Evol.">
        <title>Pezizomycetes genomes reveal the molecular basis of ectomycorrhizal truffle lifestyle.</title>
        <authorList>
            <person name="Murat C."/>
            <person name="Payen T."/>
            <person name="Noel B."/>
            <person name="Kuo A."/>
            <person name="Morin E."/>
            <person name="Chen J."/>
            <person name="Kohler A."/>
            <person name="Krizsan K."/>
            <person name="Balestrini R."/>
            <person name="Da Silva C."/>
            <person name="Montanini B."/>
            <person name="Hainaut M."/>
            <person name="Levati E."/>
            <person name="Barry K.W."/>
            <person name="Belfiori B."/>
            <person name="Cichocki N."/>
            <person name="Clum A."/>
            <person name="Dockter R.B."/>
            <person name="Fauchery L."/>
            <person name="Guy J."/>
            <person name="Iotti M."/>
            <person name="Le Tacon F."/>
            <person name="Lindquist E.A."/>
            <person name="Lipzen A."/>
            <person name="Malagnac F."/>
            <person name="Mello A."/>
            <person name="Molinier V."/>
            <person name="Miyauchi S."/>
            <person name="Poulain J."/>
            <person name="Riccioni C."/>
            <person name="Rubini A."/>
            <person name="Sitrit Y."/>
            <person name="Splivallo R."/>
            <person name="Traeger S."/>
            <person name="Wang M."/>
            <person name="Zifcakova L."/>
            <person name="Wipf D."/>
            <person name="Zambonelli A."/>
            <person name="Paolocci F."/>
            <person name="Nowrousian M."/>
            <person name="Ottonello S."/>
            <person name="Baldrian P."/>
            <person name="Spatafora J.W."/>
            <person name="Henrissat B."/>
            <person name="Nagy L.G."/>
            <person name="Aury J.M."/>
            <person name="Wincker P."/>
            <person name="Grigoriev I.V."/>
            <person name="Bonfante P."/>
            <person name="Martin F.M."/>
        </authorList>
    </citation>
    <scope>NUCLEOTIDE SEQUENCE [LARGE SCALE GENOMIC DNA]</scope>
    <source>
        <strain evidence="4 5">CCBAS932</strain>
    </source>
</reference>
<organism evidence="4 5">
    <name type="scientific">Morchella conica CCBAS932</name>
    <dbReference type="NCBI Taxonomy" id="1392247"/>
    <lineage>
        <taxon>Eukaryota</taxon>
        <taxon>Fungi</taxon>
        <taxon>Dikarya</taxon>
        <taxon>Ascomycota</taxon>
        <taxon>Pezizomycotina</taxon>
        <taxon>Pezizomycetes</taxon>
        <taxon>Pezizales</taxon>
        <taxon>Morchellaceae</taxon>
        <taxon>Morchella</taxon>
    </lineage>
</organism>
<evidence type="ECO:0000256" key="2">
    <source>
        <dbReference type="ARBA" id="ARBA00023043"/>
    </source>
</evidence>
<sequence length="165" mass="18684">MSLEDFTPSMLLKIASEASTDSPLTNILLLKNHGASALLSQILLYTDFLSNNNISPLLWSVMHRFHPLTLLLLDTDKGIDVNAQTTEGHTALHMAVIYGDIAIVELLLEQKGVNVHIMDFYGQLPLQYALTKDWKRVLGVWDWKISRGHVEGWFGYARVGMRYEE</sequence>
<dbReference type="AlphaFoldDB" id="A0A3N4KZ33"/>
<dbReference type="SMART" id="SM00248">
    <property type="entry name" value="ANK"/>
    <property type="match status" value="2"/>
</dbReference>
<dbReference type="PANTHER" id="PTHR24198">
    <property type="entry name" value="ANKYRIN REPEAT AND PROTEIN KINASE DOMAIN-CONTAINING PROTEIN"/>
    <property type="match status" value="1"/>
</dbReference>
<dbReference type="OrthoDB" id="366390at2759"/>
<protein>
    <submittedName>
        <fullName evidence="4">Ankyrin</fullName>
    </submittedName>
</protein>
<evidence type="ECO:0000256" key="1">
    <source>
        <dbReference type="ARBA" id="ARBA00022737"/>
    </source>
</evidence>
<keyword evidence="1" id="KW-0677">Repeat</keyword>
<dbReference type="InterPro" id="IPR002110">
    <property type="entry name" value="Ankyrin_rpt"/>
</dbReference>
<dbReference type="Proteomes" id="UP000277580">
    <property type="component" value="Unassembled WGS sequence"/>
</dbReference>
<dbReference type="EMBL" id="ML119111">
    <property type="protein sequence ID" value="RPB15834.1"/>
    <property type="molecule type" value="Genomic_DNA"/>
</dbReference>
<evidence type="ECO:0000313" key="5">
    <source>
        <dbReference type="Proteomes" id="UP000277580"/>
    </source>
</evidence>
<proteinExistence type="predicted"/>
<keyword evidence="5" id="KW-1185">Reference proteome</keyword>
<dbReference type="Pfam" id="PF13857">
    <property type="entry name" value="Ank_5"/>
    <property type="match status" value="1"/>
</dbReference>
<keyword evidence="2 3" id="KW-0040">ANK repeat</keyword>
<dbReference type="PANTHER" id="PTHR24198:SF165">
    <property type="entry name" value="ANKYRIN REPEAT-CONTAINING PROTEIN-RELATED"/>
    <property type="match status" value="1"/>
</dbReference>
<dbReference type="PROSITE" id="PS50088">
    <property type="entry name" value="ANK_REPEAT"/>
    <property type="match status" value="1"/>
</dbReference>
<evidence type="ECO:0000256" key="3">
    <source>
        <dbReference type="PROSITE-ProRule" id="PRU00023"/>
    </source>
</evidence>
<dbReference type="PROSITE" id="PS50297">
    <property type="entry name" value="ANK_REP_REGION"/>
    <property type="match status" value="1"/>
</dbReference>
<dbReference type="InParanoid" id="A0A3N4KZ33"/>
<dbReference type="SUPFAM" id="SSF48403">
    <property type="entry name" value="Ankyrin repeat"/>
    <property type="match status" value="1"/>
</dbReference>
<feature type="repeat" description="ANK" evidence="3">
    <location>
        <begin position="87"/>
        <end position="120"/>
    </location>
</feature>
<evidence type="ECO:0000313" key="4">
    <source>
        <dbReference type="EMBL" id="RPB15834.1"/>
    </source>
</evidence>
<dbReference type="InterPro" id="IPR036770">
    <property type="entry name" value="Ankyrin_rpt-contain_sf"/>
</dbReference>
<accession>A0A3N4KZ33</accession>
<name>A0A3N4KZ33_9PEZI</name>
<dbReference type="Gene3D" id="1.25.40.20">
    <property type="entry name" value="Ankyrin repeat-containing domain"/>
    <property type="match status" value="1"/>
</dbReference>